<feature type="coiled-coil region" evidence="1">
    <location>
        <begin position="265"/>
        <end position="328"/>
    </location>
</feature>
<dbReference type="PhylomeDB" id="A0A0G4GJL2"/>
<gene>
    <name evidence="3" type="ORF">Vbra_18019</name>
</gene>
<keyword evidence="4" id="KW-1185">Reference proteome</keyword>
<feature type="region of interest" description="Disordered" evidence="2">
    <location>
        <begin position="124"/>
        <end position="145"/>
    </location>
</feature>
<feature type="coiled-coil region" evidence="1">
    <location>
        <begin position="930"/>
        <end position="1061"/>
    </location>
</feature>
<feature type="compositionally biased region" description="Low complexity" evidence="2">
    <location>
        <begin position="466"/>
        <end position="490"/>
    </location>
</feature>
<feature type="compositionally biased region" description="Low complexity" evidence="2">
    <location>
        <begin position="363"/>
        <end position="374"/>
    </location>
</feature>
<organism evidence="3 4">
    <name type="scientific">Vitrella brassicaformis (strain CCMP3155)</name>
    <dbReference type="NCBI Taxonomy" id="1169540"/>
    <lineage>
        <taxon>Eukaryota</taxon>
        <taxon>Sar</taxon>
        <taxon>Alveolata</taxon>
        <taxon>Colpodellida</taxon>
        <taxon>Vitrellaceae</taxon>
        <taxon>Vitrella</taxon>
    </lineage>
</organism>
<feature type="region of interest" description="Disordered" evidence="2">
    <location>
        <begin position="341"/>
        <end position="374"/>
    </location>
</feature>
<feature type="compositionally biased region" description="Low complexity" evidence="2">
    <location>
        <begin position="211"/>
        <end position="220"/>
    </location>
</feature>
<sequence length="1508" mass="165838">MLSSGARLNAPEAPPSPAYAGLGTIFGELRKLKEQLACLQNSLKDLEGWKEAVFERGPGGVSPPSQGFLKQTIQRESESLIRMISELEGRIGVVAERQRADLEQALHRLTIRIERITQRLDKLSRDGEDRHAAQSSETVKSMQTLDSRIRALETSQGALRRSFSQLTFGGGSASGSGEGLGGRAATRQLVKGVPSSSAQEGTVAHGAQREGATTPAPAPAAAAAGAAPALVVAAEEVSSADAIATLERKVNEVDERVQHRVMPLIQELYNRLVALESDRSKEMREPSQLQHRFNEEIARLRDEMDAERERNAEQINRLTQQMEAMQLSLLQQGIHVDIPAEQQPSEEAPSSTAMAGQPPTAMARPPSATAVPTVAAAARPCGDLEGRVRELVQEYLDNLQQKEETMLQEGEGIVEGVPGEGEGAFPSQEGGAVGHPHEAEPVMPSRVPDESAAAVPSRDGRPVPRAEGAPGAASTPSAPPVGAAGAAPSGRPGGARRWRATMPRQQIVELRSAVDSLADQLSSVRVAEKVEASWGNELAGRLEGLSTAVRDTLETVRMSQHYQTDSHQKIRETVEAFHANLQPYFAQQQDLATQIDEHSQQRAELAESFGRMEDAIETAASTVDGLEGRIDSQQVAIESIVEEVESSGSAFQHTASQMSEQLTARVSAVEAKVDQAHEQTSQTLAVVQEDLQLREEALRHDLETKMTAELESLHVSIDRDRERHIEVGNALDKSREETGQLKEQLTGLQQSFDSEAGELRSCFARMQQTVSDTFKSKIEENGRLVGRQVEAIQATTERRVTAETEAMERKVRDGVRAEADQQQQAVSQAIERLDARVEETVRGRFAIDQSLKKFQRAHSDELQRTIQRIESIEQGQEQTKRGLTRALSMPTEKVMEAHEELRGEVQRVAQLVRKSTQEADERVGKVAQDVMGHDRECAELSAKLEQLERQVREAIMGQPQMKAVSAKAAAGEKALQVVETLQKQYKGMGAEMDKVRELQRSVKLHDAQLAALEKIETEGTPGEKEIATKVEHLEGEIRNQRRASEAQVDELKAQLTLETKNIKASHEKVMTHLREGENWMATLKGHIDDTHSRVRSVESAHLPTITQRLDRQQTSSEEVASQHDELRETVRRLSDQVEELSKRPAGPSDANDSLTRRPAEARHTHQPKTAKASQRRALEASPRPTGSPPTAPIGRSVSGRGPSGLPEALQRVASLEEFRHQTHKDVQNVSRHVEQLRDKLEARTNRLQEEQRRLGDKLVRQDGALRAMEQRVDDAMQTHEGSARHNFTRLSGIIRTLVASCESNAEQTESVRRRVEELDMTVDQSVSLVKERVQHAERSVSEQGGCYKQEIHQMAAGMGQTRADVELLKARNQELLQSIDQLRGDVNHIGEHLARTVTSDTRPRHTFTRHVPLVEDVCTSRTSRLNTIEEASFATPRCASTVPPCVRNALATMPPCPNASSPSMPPLLTARTHRPESMPPGSGSLTHRARGGTGEGATVLRPPRLGRK</sequence>
<reference evidence="3" key="1">
    <citation type="submission" date="2014-11" db="EMBL/GenBank/DDBJ databases">
        <authorList>
            <person name="Zhu J."/>
            <person name="Qi W."/>
            <person name="Song R."/>
        </authorList>
    </citation>
    <scope>NUCLEOTIDE SEQUENCE [LARGE SCALE GENOMIC DNA]</scope>
</reference>
<feature type="compositionally biased region" description="Polar residues" evidence="2">
    <location>
        <begin position="133"/>
        <end position="145"/>
    </location>
</feature>
<protein>
    <submittedName>
        <fullName evidence="3">Uncharacterized protein</fullName>
    </submittedName>
</protein>
<evidence type="ECO:0000256" key="2">
    <source>
        <dbReference type="SAM" id="MobiDB-lite"/>
    </source>
</evidence>
<dbReference type="InParanoid" id="A0A0G4GJL2"/>
<feature type="region of interest" description="Disordered" evidence="2">
    <location>
        <begin position="190"/>
        <end position="220"/>
    </location>
</feature>
<feature type="region of interest" description="Disordered" evidence="2">
    <location>
        <begin position="414"/>
        <end position="497"/>
    </location>
</feature>
<dbReference type="PANTHER" id="PTHR23159:SF31">
    <property type="entry name" value="CENTROSOME-ASSOCIATED PROTEIN CEP250 ISOFORM X1"/>
    <property type="match status" value="1"/>
</dbReference>
<feature type="compositionally biased region" description="Polar residues" evidence="2">
    <location>
        <begin position="1104"/>
        <end position="1119"/>
    </location>
</feature>
<evidence type="ECO:0000256" key="1">
    <source>
        <dbReference type="SAM" id="Coils"/>
    </source>
</evidence>
<dbReference type="EMBL" id="CDMY01000688">
    <property type="protein sequence ID" value="CEM30132.1"/>
    <property type="molecule type" value="Genomic_DNA"/>
</dbReference>
<dbReference type="VEuPathDB" id="CryptoDB:Vbra_18019"/>
<feature type="coiled-coil region" evidence="1">
    <location>
        <begin position="1226"/>
        <end position="1257"/>
    </location>
</feature>
<feature type="compositionally biased region" description="Basic and acidic residues" evidence="2">
    <location>
        <begin position="1120"/>
        <end position="1142"/>
    </location>
</feature>
<evidence type="ECO:0000313" key="3">
    <source>
        <dbReference type="EMBL" id="CEM30132.1"/>
    </source>
</evidence>
<feature type="compositionally biased region" description="Polar residues" evidence="2">
    <location>
        <begin position="342"/>
        <end position="354"/>
    </location>
</feature>
<feature type="region of interest" description="Disordered" evidence="2">
    <location>
        <begin position="1456"/>
        <end position="1508"/>
    </location>
</feature>
<feature type="region of interest" description="Disordered" evidence="2">
    <location>
        <begin position="1098"/>
        <end position="1205"/>
    </location>
</feature>
<dbReference type="PANTHER" id="PTHR23159">
    <property type="entry name" value="CENTROSOMAL PROTEIN 2"/>
    <property type="match status" value="1"/>
</dbReference>
<feature type="compositionally biased region" description="Basic and acidic residues" evidence="2">
    <location>
        <begin position="1154"/>
        <end position="1163"/>
    </location>
</feature>
<dbReference type="Proteomes" id="UP000041254">
    <property type="component" value="Unassembled WGS sequence"/>
</dbReference>
<keyword evidence="1" id="KW-0175">Coiled coil</keyword>
<evidence type="ECO:0000313" key="4">
    <source>
        <dbReference type="Proteomes" id="UP000041254"/>
    </source>
</evidence>
<name>A0A0G4GJL2_VITBC</name>
<accession>A0A0G4GJL2</accession>
<dbReference type="OMA" id="MICICKV"/>
<proteinExistence type="predicted"/>